<accession>A0A7X2MWD9</accession>
<dbReference type="SUPFAM" id="SSF55729">
    <property type="entry name" value="Acyl-CoA N-acyltransferases (Nat)"/>
    <property type="match status" value="1"/>
</dbReference>
<gene>
    <name evidence="2" type="ORF">FYJ33_02455</name>
</gene>
<dbReference type="AlphaFoldDB" id="A0A7X2MWD9"/>
<dbReference type="EMBL" id="VULX01000002">
    <property type="protein sequence ID" value="MSR90309.1"/>
    <property type="molecule type" value="Genomic_DNA"/>
</dbReference>
<protein>
    <recommendedName>
        <fullName evidence="1">N-acetyltransferase domain-containing protein</fullName>
    </recommendedName>
</protein>
<sequence>MFKIIDKNDIDSALNFSWKLYQSPETTSYPINMTRKQMTENFNKSLVQDDDVLLGYYDGNNLTAVFHYYFIEKENYLQTTGVFIEENYNTVMNAFIDKLKNEYPGYKVVLGFPKENKNANEYCLKNHYNCKESATVMKLRPSEFKPSKNNNCITKVTEENFEEYAPFHDNFFAGFFWTSSKLKDVFNNEQNHWYMFYYKINEKIEGCSFIRRYEKDNSLEIYGLDFSPEYETKENVTALLSYTLKYCFEHINGITEASDFIDDDNTIEIAASEELGFRPTNSYRSYEMIL</sequence>
<dbReference type="GO" id="GO:0016747">
    <property type="term" value="F:acyltransferase activity, transferring groups other than amino-acyl groups"/>
    <property type="evidence" value="ECO:0007669"/>
    <property type="project" value="InterPro"/>
</dbReference>
<dbReference type="Gene3D" id="3.40.630.30">
    <property type="match status" value="1"/>
</dbReference>
<organism evidence="2 3">
    <name type="scientific">Inconstantimicrobium porci</name>
    <dbReference type="NCBI Taxonomy" id="2652291"/>
    <lineage>
        <taxon>Bacteria</taxon>
        <taxon>Bacillati</taxon>
        <taxon>Bacillota</taxon>
        <taxon>Clostridia</taxon>
        <taxon>Eubacteriales</taxon>
        <taxon>Clostridiaceae</taxon>
        <taxon>Inconstantimicrobium</taxon>
    </lineage>
</organism>
<proteinExistence type="predicted"/>
<evidence type="ECO:0000259" key="1">
    <source>
        <dbReference type="PROSITE" id="PS51186"/>
    </source>
</evidence>
<feature type="domain" description="N-acetyltransferase" evidence="1">
    <location>
        <begin position="151"/>
        <end position="290"/>
    </location>
</feature>
<dbReference type="PROSITE" id="PS51186">
    <property type="entry name" value="GNAT"/>
    <property type="match status" value="1"/>
</dbReference>
<dbReference type="InterPro" id="IPR016181">
    <property type="entry name" value="Acyl_CoA_acyltransferase"/>
</dbReference>
<dbReference type="RefSeq" id="WP_154530196.1">
    <property type="nucleotide sequence ID" value="NZ_JAXFSD010000041.1"/>
</dbReference>
<evidence type="ECO:0000313" key="2">
    <source>
        <dbReference type="EMBL" id="MSR90309.1"/>
    </source>
</evidence>
<name>A0A7X2MWD9_9CLOT</name>
<dbReference type="Proteomes" id="UP000460287">
    <property type="component" value="Unassembled WGS sequence"/>
</dbReference>
<reference evidence="2 3" key="1">
    <citation type="submission" date="2019-08" db="EMBL/GenBank/DDBJ databases">
        <title>In-depth cultivation of the pig gut microbiome towards novel bacterial diversity and tailored functional studies.</title>
        <authorList>
            <person name="Wylensek D."/>
            <person name="Hitch T.C.A."/>
            <person name="Clavel T."/>
        </authorList>
    </citation>
    <scope>NUCLEOTIDE SEQUENCE [LARGE SCALE GENOMIC DNA]</scope>
    <source>
        <strain evidence="2 3">WCA-383-APC-5B</strain>
    </source>
</reference>
<keyword evidence="3" id="KW-1185">Reference proteome</keyword>
<evidence type="ECO:0000313" key="3">
    <source>
        <dbReference type="Proteomes" id="UP000460287"/>
    </source>
</evidence>
<comment type="caution">
    <text evidence="2">The sequence shown here is derived from an EMBL/GenBank/DDBJ whole genome shotgun (WGS) entry which is preliminary data.</text>
</comment>
<dbReference type="InterPro" id="IPR000182">
    <property type="entry name" value="GNAT_dom"/>
</dbReference>